<dbReference type="Gene3D" id="3.30.710.10">
    <property type="entry name" value="Potassium Channel Kv1.1, Chain A"/>
    <property type="match status" value="1"/>
</dbReference>
<dbReference type="CDD" id="cd18186">
    <property type="entry name" value="BTB_POZ_ZBTB_KLHL-like"/>
    <property type="match status" value="1"/>
</dbReference>
<feature type="compositionally biased region" description="Polar residues" evidence="1">
    <location>
        <begin position="454"/>
        <end position="467"/>
    </location>
</feature>
<feature type="compositionally biased region" description="Low complexity" evidence="1">
    <location>
        <begin position="153"/>
        <end position="174"/>
    </location>
</feature>
<feature type="compositionally biased region" description="Polar residues" evidence="1">
    <location>
        <begin position="77"/>
        <end position="91"/>
    </location>
</feature>
<dbReference type="Proteomes" id="UP000078512">
    <property type="component" value="Unassembled WGS sequence"/>
</dbReference>
<dbReference type="EMBL" id="KV442046">
    <property type="protein sequence ID" value="OAQ28788.1"/>
    <property type="molecule type" value="Genomic_DNA"/>
</dbReference>
<name>A0A197JUY5_9FUNG</name>
<dbReference type="SUPFAM" id="SSF54695">
    <property type="entry name" value="POZ domain"/>
    <property type="match status" value="1"/>
</dbReference>
<evidence type="ECO:0000313" key="3">
    <source>
        <dbReference type="Proteomes" id="UP000078512"/>
    </source>
</evidence>
<dbReference type="OrthoDB" id="6359816at2759"/>
<proteinExistence type="predicted"/>
<keyword evidence="3" id="KW-1185">Reference proteome</keyword>
<gene>
    <name evidence="2" type="ORF">K457DRAFT_549515</name>
</gene>
<accession>A0A197JUY5</accession>
<feature type="compositionally biased region" description="Low complexity" evidence="1">
    <location>
        <begin position="591"/>
        <end position="607"/>
    </location>
</feature>
<evidence type="ECO:0008006" key="4">
    <source>
        <dbReference type="Google" id="ProtNLM"/>
    </source>
</evidence>
<feature type="compositionally biased region" description="Polar residues" evidence="1">
    <location>
        <begin position="102"/>
        <end position="115"/>
    </location>
</feature>
<reference evidence="2 3" key="1">
    <citation type="submission" date="2016-05" db="EMBL/GenBank/DDBJ databases">
        <title>Genome sequencing reveals origins of a unique bacterial endosymbiosis in the earliest lineages of terrestrial Fungi.</title>
        <authorList>
            <consortium name="DOE Joint Genome Institute"/>
            <person name="Uehling J."/>
            <person name="Gryganskyi A."/>
            <person name="Hameed K."/>
            <person name="Tschaplinski T."/>
            <person name="Misztal P."/>
            <person name="Wu S."/>
            <person name="Desiro A."/>
            <person name="Vande Pol N."/>
            <person name="Du Z.-Y."/>
            <person name="Zienkiewicz A."/>
            <person name="Zienkiewicz K."/>
            <person name="Morin E."/>
            <person name="Tisserant E."/>
            <person name="Splivallo R."/>
            <person name="Hainaut M."/>
            <person name="Henrissat B."/>
            <person name="Ohm R."/>
            <person name="Kuo A."/>
            <person name="Yan J."/>
            <person name="Lipzen A."/>
            <person name="Nolan M."/>
            <person name="Labutti K."/>
            <person name="Barry K."/>
            <person name="Goldstein A."/>
            <person name="Labbe J."/>
            <person name="Schadt C."/>
            <person name="Tuskan G."/>
            <person name="Grigoriev I."/>
            <person name="Martin F."/>
            <person name="Vilgalys R."/>
            <person name="Bonito G."/>
        </authorList>
    </citation>
    <scope>NUCLEOTIDE SEQUENCE [LARGE SCALE GENOMIC DNA]</scope>
    <source>
        <strain evidence="2 3">AG-77</strain>
    </source>
</reference>
<organism evidence="2 3">
    <name type="scientific">Linnemannia elongata AG-77</name>
    <dbReference type="NCBI Taxonomy" id="1314771"/>
    <lineage>
        <taxon>Eukaryota</taxon>
        <taxon>Fungi</taxon>
        <taxon>Fungi incertae sedis</taxon>
        <taxon>Mucoromycota</taxon>
        <taxon>Mortierellomycotina</taxon>
        <taxon>Mortierellomycetes</taxon>
        <taxon>Mortierellales</taxon>
        <taxon>Mortierellaceae</taxon>
        <taxon>Linnemannia</taxon>
    </lineage>
</organism>
<protein>
    <recommendedName>
        <fullName evidence="4">BTB domain-containing protein</fullName>
    </recommendedName>
</protein>
<dbReference type="AlphaFoldDB" id="A0A197JUY5"/>
<feature type="region of interest" description="Disordered" evidence="1">
    <location>
        <begin position="498"/>
        <end position="524"/>
    </location>
</feature>
<feature type="region of interest" description="Disordered" evidence="1">
    <location>
        <begin position="77"/>
        <end position="115"/>
    </location>
</feature>
<feature type="region of interest" description="Disordered" evidence="1">
    <location>
        <begin position="589"/>
        <end position="620"/>
    </location>
</feature>
<evidence type="ECO:0000313" key="2">
    <source>
        <dbReference type="EMBL" id="OAQ28788.1"/>
    </source>
</evidence>
<feature type="region of interest" description="Disordered" evidence="1">
    <location>
        <begin position="441"/>
        <end position="483"/>
    </location>
</feature>
<feature type="region of interest" description="Disordered" evidence="1">
    <location>
        <begin position="153"/>
        <end position="175"/>
    </location>
</feature>
<feature type="compositionally biased region" description="Basic and acidic residues" evidence="1">
    <location>
        <begin position="505"/>
        <end position="521"/>
    </location>
</feature>
<evidence type="ECO:0000256" key="1">
    <source>
        <dbReference type="SAM" id="MobiDB-lite"/>
    </source>
</evidence>
<sequence length="723" mass="78030">MYHVTWCSSLLFRFFLSHTSSIFSLLLRVFFQQTKQHTPTQGSTIILLFYATHILQNNKQTHIQTLTTMSIPSPLASSGSPFGGAPTSTVGGPTVSKPGGAPTSTVGGAPTSTRAATGSWFKSSSINSFATPSASASPFTSASATSKTSPFATTASSFAPVPTESPIAPSSALAPPTPSWTFDTTIYGTPKIQEVTLPVKVRYSFVERTTFLSTAAQASTARSFNWFIKVNYLPQQQPAGTVSTSKGCQIEVELSWRNGQAFSKTKKPSSETDLDVRQYKSMSFIPKKDPCQLVTFPIAEDALLDGKAIKGTIDLVKVSTDTHTFDFHIVLSTAPTVARTPLPPQLRNYDIMPRFLKDPHSVDICFVFPNDRNAAGVGLWAHRVVLNQSKVFAKMIDDAVQKAAIDAATAASSSQQKAVSDSAVKVTTAAGAWQENVVEGEMTRTLSNREDETGSVTSFTDIGSQADDSAGDLSFSESETPDLSELKCELGAVEGRATATTVKTETNDKEVSTTEEKEKPADATTEATAITEMKESDKKTASGAGPRTLTFVVDQVSSVVFLALLQYIYTGEINLAPSADRFVFSNAKPGNTDSTDSTDRTAANAASQQDRETAQWTANNTESFGKAPTYEDLMLAAGLYGIDDLATFCQQKVEMSLNYYNVSRILFEVAPRYPRIKAPALAYMVKSRDVMFAKGADPFKNYRNHPDCYSLMLEVVQLLAASN</sequence>
<dbReference type="InterPro" id="IPR011333">
    <property type="entry name" value="SKP1/BTB/POZ_sf"/>
</dbReference>